<reference evidence="2" key="1">
    <citation type="submission" date="2015-04" db="UniProtKB">
        <authorList>
            <consortium name="EnsemblPlants"/>
        </authorList>
    </citation>
    <scope>IDENTIFICATION</scope>
</reference>
<keyword evidence="3" id="KW-1185">Reference proteome</keyword>
<organism evidence="2">
    <name type="scientific">Oryza punctata</name>
    <name type="common">Red rice</name>
    <dbReference type="NCBI Taxonomy" id="4537"/>
    <lineage>
        <taxon>Eukaryota</taxon>
        <taxon>Viridiplantae</taxon>
        <taxon>Streptophyta</taxon>
        <taxon>Embryophyta</taxon>
        <taxon>Tracheophyta</taxon>
        <taxon>Spermatophyta</taxon>
        <taxon>Magnoliopsida</taxon>
        <taxon>Liliopsida</taxon>
        <taxon>Poales</taxon>
        <taxon>Poaceae</taxon>
        <taxon>BOP clade</taxon>
        <taxon>Oryzoideae</taxon>
        <taxon>Oryzeae</taxon>
        <taxon>Oryzinae</taxon>
        <taxon>Oryza</taxon>
    </lineage>
</organism>
<sequence length="78" mass="8348">MHPRAPPVTPRRRLPFFPGAGSSSLPPPVPTAGDFRDVLHNISAAFSKQQHHAAALHPSPDDRAAISACIRASSTHCY</sequence>
<dbReference type="Gramene" id="OPUNC09G01320.2">
    <property type="protein sequence ID" value="OPUNC09G01320.2"/>
    <property type="gene ID" value="OPUNC09G01320"/>
</dbReference>
<evidence type="ECO:0000313" key="3">
    <source>
        <dbReference type="Proteomes" id="UP000026962"/>
    </source>
</evidence>
<proteinExistence type="predicted"/>
<name>A0A0E0LYK8_ORYPU</name>
<evidence type="ECO:0000256" key="1">
    <source>
        <dbReference type="SAM" id="MobiDB-lite"/>
    </source>
</evidence>
<protein>
    <submittedName>
        <fullName evidence="2">Uncharacterized protein</fullName>
    </submittedName>
</protein>
<feature type="region of interest" description="Disordered" evidence="1">
    <location>
        <begin position="1"/>
        <end position="32"/>
    </location>
</feature>
<accession>A0A0E0LYK8</accession>
<dbReference type="Proteomes" id="UP000026962">
    <property type="component" value="Chromosome 9"/>
</dbReference>
<dbReference type="AlphaFoldDB" id="A0A0E0LYK8"/>
<dbReference type="EnsemblPlants" id="OPUNC09G01320.2">
    <property type="protein sequence ID" value="OPUNC09G01320.2"/>
    <property type="gene ID" value="OPUNC09G01320"/>
</dbReference>
<evidence type="ECO:0000313" key="2">
    <source>
        <dbReference type="EnsemblPlants" id="OPUNC09G01320.2"/>
    </source>
</evidence>
<reference evidence="2" key="2">
    <citation type="submission" date="2018-05" db="EMBL/GenBank/DDBJ databases">
        <title>OpunRS2 (Oryza punctata Reference Sequence Version 2).</title>
        <authorList>
            <person name="Zhang J."/>
            <person name="Kudrna D."/>
            <person name="Lee S."/>
            <person name="Talag J."/>
            <person name="Welchert J."/>
            <person name="Wing R.A."/>
        </authorList>
    </citation>
    <scope>NUCLEOTIDE SEQUENCE [LARGE SCALE GENOMIC DNA]</scope>
</reference>
<dbReference type="HOGENOM" id="CLU_2626264_0_0_1"/>